<dbReference type="InterPro" id="IPR023801">
    <property type="entry name" value="His_deacetylse_dom"/>
</dbReference>
<dbReference type="Proteomes" id="UP000317429">
    <property type="component" value="Chromosome"/>
</dbReference>
<dbReference type="PANTHER" id="PTHR10625">
    <property type="entry name" value="HISTONE DEACETYLASE HDAC1-RELATED"/>
    <property type="match status" value="1"/>
</dbReference>
<organism evidence="3 4">
    <name type="scientific">Pirellulimonas nuda</name>
    <dbReference type="NCBI Taxonomy" id="2528009"/>
    <lineage>
        <taxon>Bacteria</taxon>
        <taxon>Pseudomonadati</taxon>
        <taxon>Planctomycetota</taxon>
        <taxon>Planctomycetia</taxon>
        <taxon>Pirellulales</taxon>
        <taxon>Lacipirellulaceae</taxon>
        <taxon>Pirellulimonas</taxon>
    </lineage>
</organism>
<dbReference type="PANTHER" id="PTHR10625:SF23">
    <property type="entry name" value="HISTONE DEACETYLASE 11"/>
    <property type="match status" value="1"/>
</dbReference>
<dbReference type="EMBL" id="CP036291">
    <property type="protein sequence ID" value="QDU91339.1"/>
    <property type="molecule type" value="Genomic_DNA"/>
</dbReference>
<gene>
    <name evidence="3" type="primary">acuC</name>
    <name evidence="3" type="ORF">Pla175_47600</name>
</gene>
<dbReference type="AlphaFoldDB" id="A0A518DIN2"/>
<evidence type="ECO:0000259" key="2">
    <source>
        <dbReference type="Pfam" id="PF00850"/>
    </source>
</evidence>
<dbReference type="GO" id="GO:0004407">
    <property type="term" value="F:histone deacetylase activity"/>
    <property type="evidence" value="ECO:0007669"/>
    <property type="project" value="InterPro"/>
</dbReference>
<dbReference type="RefSeq" id="WP_145291354.1">
    <property type="nucleotide sequence ID" value="NZ_CP036291.1"/>
</dbReference>
<evidence type="ECO:0000313" key="3">
    <source>
        <dbReference type="EMBL" id="QDU91339.1"/>
    </source>
</evidence>
<sequence length="320" mass="35443">MTRIVYSRHYNIGFYGLERLHPFDSRKYGRAWRLLRRRFGPSLRGIHQRVDRPASREELLRVHTADYLDRLGDPKVVAAALEVPLLSRLPGWAIDRHVLRPMRWATRGTIVAAQQALEHGLAVNLSGGYHHAKPERGEGFCVYADVGAAVASVRADGLIADSDRIVCIDTDAHQGNGVCHTFMHDPRAFLFDLFNGQIYPLYDIGARKRVDCAVPITGAWSDAAYLDELYNRLPGFLDSVCRSPVGLAFYNAGTDVLAGDPLGGLAISAAAVRQRDLYVVSELRRRGLPTVMVLSGGYTRQSYRLVADSVIGIVDEESQG</sequence>
<dbReference type="Gene3D" id="3.40.800.20">
    <property type="entry name" value="Histone deacetylase domain"/>
    <property type="match status" value="1"/>
</dbReference>
<proteinExistence type="predicted"/>
<dbReference type="OrthoDB" id="9808367at2"/>
<dbReference type="InterPro" id="IPR023696">
    <property type="entry name" value="Ureohydrolase_dom_sf"/>
</dbReference>
<feature type="domain" description="Histone deacetylase" evidence="2">
    <location>
        <begin position="21"/>
        <end position="311"/>
    </location>
</feature>
<dbReference type="InterPro" id="IPR044150">
    <property type="entry name" value="HDAC_classIV"/>
</dbReference>
<accession>A0A518DIN2</accession>
<keyword evidence="4" id="KW-1185">Reference proteome</keyword>
<dbReference type="GO" id="GO:0016787">
    <property type="term" value="F:hydrolase activity"/>
    <property type="evidence" value="ECO:0007669"/>
    <property type="project" value="UniProtKB-KW"/>
</dbReference>
<keyword evidence="1" id="KW-0378">Hydrolase</keyword>
<reference evidence="3 4" key="1">
    <citation type="submission" date="2019-02" db="EMBL/GenBank/DDBJ databases">
        <title>Deep-cultivation of Planctomycetes and their phenomic and genomic characterization uncovers novel biology.</title>
        <authorList>
            <person name="Wiegand S."/>
            <person name="Jogler M."/>
            <person name="Boedeker C."/>
            <person name="Pinto D."/>
            <person name="Vollmers J."/>
            <person name="Rivas-Marin E."/>
            <person name="Kohn T."/>
            <person name="Peeters S.H."/>
            <person name="Heuer A."/>
            <person name="Rast P."/>
            <person name="Oberbeckmann S."/>
            <person name="Bunk B."/>
            <person name="Jeske O."/>
            <person name="Meyerdierks A."/>
            <person name="Storesund J.E."/>
            <person name="Kallscheuer N."/>
            <person name="Luecker S."/>
            <person name="Lage O.M."/>
            <person name="Pohl T."/>
            <person name="Merkel B.J."/>
            <person name="Hornburger P."/>
            <person name="Mueller R.-W."/>
            <person name="Bruemmer F."/>
            <person name="Labrenz M."/>
            <person name="Spormann A.M."/>
            <person name="Op den Camp H."/>
            <person name="Overmann J."/>
            <person name="Amann R."/>
            <person name="Jetten M.S.M."/>
            <person name="Mascher T."/>
            <person name="Medema M.H."/>
            <person name="Devos D.P."/>
            <person name="Kaster A.-K."/>
            <person name="Ovreas L."/>
            <person name="Rohde M."/>
            <person name="Galperin M.Y."/>
            <person name="Jogler C."/>
        </authorList>
    </citation>
    <scope>NUCLEOTIDE SEQUENCE [LARGE SCALE GENOMIC DNA]</scope>
    <source>
        <strain evidence="3 4">Pla175</strain>
    </source>
</reference>
<dbReference type="SUPFAM" id="SSF52768">
    <property type="entry name" value="Arginase/deacetylase"/>
    <property type="match status" value="1"/>
</dbReference>
<dbReference type="CDD" id="cd09993">
    <property type="entry name" value="HDAC_classIV"/>
    <property type="match status" value="1"/>
</dbReference>
<evidence type="ECO:0000313" key="4">
    <source>
        <dbReference type="Proteomes" id="UP000317429"/>
    </source>
</evidence>
<dbReference type="KEGG" id="pnd:Pla175_47600"/>
<dbReference type="InterPro" id="IPR037138">
    <property type="entry name" value="His_deacetylse_dom_sf"/>
</dbReference>
<protein>
    <submittedName>
        <fullName evidence="3">Acetoin utilization protein AcuC</fullName>
    </submittedName>
</protein>
<dbReference type="Pfam" id="PF00850">
    <property type="entry name" value="Hist_deacetyl"/>
    <property type="match status" value="1"/>
</dbReference>
<evidence type="ECO:0000256" key="1">
    <source>
        <dbReference type="ARBA" id="ARBA00022801"/>
    </source>
</evidence>
<dbReference type="GO" id="GO:0040029">
    <property type="term" value="P:epigenetic regulation of gene expression"/>
    <property type="evidence" value="ECO:0007669"/>
    <property type="project" value="TreeGrafter"/>
</dbReference>
<name>A0A518DIN2_9BACT</name>